<name>W5T9W1_9NOCA</name>
<reference evidence="2 3" key="1">
    <citation type="journal article" date="2014" name="Appl. Environ. Microbiol.">
        <title>Insights into the Microbial Degradation of Rubber and Gutta-Percha by Analysis of the Complete Genome of Nocardia nova SH22a.</title>
        <authorList>
            <person name="Luo Q."/>
            <person name="Hiessl S."/>
            <person name="Poehlein A."/>
            <person name="Daniel R."/>
            <person name="Steinbuchel A."/>
        </authorList>
    </citation>
    <scope>NUCLEOTIDE SEQUENCE [LARGE SCALE GENOMIC DNA]</scope>
    <source>
        <strain evidence="2">SH22a</strain>
    </source>
</reference>
<dbReference type="PATRIC" id="fig|1415166.3.peg.1096"/>
<keyword evidence="3" id="KW-1185">Reference proteome</keyword>
<sequence length="132" mass="14275">MIATDLVRQFYATQVHALDDGDFDGYAATFGPGSIFRIAGGPTLRGRDEIVGHSLLMRSERSLRGAIQRHYMFDYSIRAMPSGTCVRACVLTVESSPGRPAIPTGIISCEDLLTPADDGGIWVESRNAELLG</sequence>
<accession>W5T9W1</accession>
<evidence type="ECO:0000259" key="1">
    <source>
        <dbReference type="Pfam" id="PF13577"/>
    </source>
</evidence>
<dbReference type="STRING" id="1415166.NONO_c10820"/>
<dbReference type="InterPro" id="IPR032710">
    <property type="entry name" value="NTF2-like_dom_sf"/>
</dbReference>
<dbReference type="KEGG" id="nno:NONO_c10820"/>
<dbReference type="Pfam" id="PF13577">
    <property type="entry name" value="SnoaL_4"/>
    <property type="match status" value="1"/>
</dbReference>
<protein>
    <submittedName>
        <fullName evidence="2">SnoaL-like domain-containing protein</fullName>
    </submittedName>
</protein>
<feature type="domain" description="SnoaL-like" evidence="1">
    <location>
        <begin position="7"/>
        <end position="90"/>
    </location>
</feature>
<evidence type="ECO:0000313" key="3">
    <source>
        <dbReference type="Proteomes" id="UP000019150"/>
    </source>
</evidence>
<dbReference type="InterPro" id="IPR037401">
    <property type="entry name" value="SnoaL-like"/>
</dbReference>
<evidence type="ECO:0000313" key="2">
    <source>
        <dbReference type="EMBL" id="AHH15889.1"/>
    </source>
</evidence>
<organism evidence="2 3">
    <name type="scientific">Nocardia nova SH22a</name>
    <dbReference type="NCBI Taxonomy" id="1415166"/>
    <lineage>
        <taxon>Bacteria</taxon>
        <taxon>Bacillati</taxon>
        <taxon>Actinomycetota</taxon>
        <taxon>Actinomycetes</taxon>
        <taxon>Mycobacteriales</taxon>
        <taxon>Nocardiaceae</taxon>
        <taxon>Nocardia</taxon>
    </lineage>
</organism>
<dbReference type="EMBL" id="CP006850">
    <property type="protein sequence ID" value="AHH15889.1"/>
    <property type="molecule type" value="Genomic_DNA"/>
</dbReference>
<proteinExistence type="predicted"/>
<dbReference type="HOGENOM" id="CLU_1914881_0_0_11"/>
<dbReference type="Gene3D" id="3.10.450.50">
    <property type="match status" value="1"/>
</dbReference>
<dbReference type="RefSeq" id="WP_025347409.1">
    <property type="nucleotide sequence ID" value="NZ_CP006850.1"/>
</dbReference>
<dbReference type="Proteomes" id="UP000019150">
    <property type="component" value="Chromosome"/>
</dbReference>
<gene>
    <name evidence="2" type="ORF">NONO_c10820</name>
</gene>
<dbReference type="SUPFAM" id="SSF54427">
    <property type="entry name" value="NTF2-like"/>
    <property type="match status" value="1"/>
</dbReference>
<dbReference type="AlphaFoldDB" id="W5T9W1"/>